<sequence length="167" mass="18667">MNSAGSTFLQSERKTFNDEHVVELTPFSCRCFFKVRLISWRSLRNFLHWMASDQSDSSRPLIVLKLSINVFFLKPDGPVDEGAAGKASIVSESRRATDEKARTASLSLFYTVPDRWGGVLRHQRCLRVIMDGWESAGVCFMPCVSANDDIRCDCNTGHDPCSSSSHG</sequence>
<gene>
    <name evidence="1" type="ORF">NPIL_232171</name>
</gene>
<proteinExistence type="predicted"/>
<organism evidence="1 2">
    <name type="scientific">Nephila pilipes</name>
    <name type="common">Giant wood spider</name>
    <name type="synonym">Nephila maculata</name>
    <dbReference type="NCBI Taxonomy" id="299642"/>
    <lineage>
        <taxon>Eukaryota</taxon>
        <taxon>Metazoa</taxon>
        <taxon>Ecdysozoa</taxon>
        <taxon>Arthropoda</taxon>
        <taxon>Chelicerata</taxon>
        <taxon>Arachnida</taxon>
        <taxon>Araneae</taxon>
        <taxon>Araneomorphae</taxon>
        <taxon>Entelegynae</taxon>
        <taxon>Araneoidea</taxon>
        <taxon>Nephilidae</taxon>
        <taxon>Nephila</taxon>
    </lineage>
</organism>
<accession>A0A8X6QR68</accession>
<comment type="caution">
    <text evidence="1">The sequence shown here is derived from an EMBL/GenBank/DDBJ whole genome shotgun (WGS) entry which is preliminary data.</text>
</comment>
<protein>
    <submittedName>
        <fullName evidence="1">Uncharacterized protein</fullName>
    </submittedName>
</protein>
<evidence type="ECO:0000313" key="2">
    <source>
        <dbReference type="Proteomes" id="UP000887013"/>
    </source>
</evidence>
<keyword evidence="2" id="KW-1185">Reference proteome</keyword>
<evidence type="ECO:0000313" key="1">
    <source>
        <dbReference type="EMBL" id="GFU40647.1"/>
    </source>
</evidence>
<reference evidence="1" key="1">
    <citation type="submission" date="2020-08" db="EMBL/GenBank/DDBJ databases">
        <title>Multicomponent nature underlies the extraordinary mechanical properties of spider dragline silk.</title>
        <authorList>
            <person name="Kono N."/>
            <person name="Nakamura H."/>
            <person name="Mori M."/>
            <person name="Yoshida Y."/>
            <person name="Ohtoshi R."/>
            <person name="Malay A.D."/>
            <person name="Moran D.A.P."/>
            <person name="Tomita M."/>
            <person name="Numata K."/>
            <person name="Arakawa K."/>
        </authorList>
    </citation>
    <scope>NUCLEOTIDE SEQUENCE</scope>
</reference>
<dbReference type="EMBL" id="BMAW01131753">
    <property type="protein sequence ID" value="GFU40647.1"/>
    <property type="molecule type" value="Genomic_DNA"/>
</dbReference>
<dbReference type="AlphaFoldDB" id="A0A8X6QR68"/>
<dbReference type="Proteomes" id="UP000887013">
    <property type="component" value="Unassembled WGS sequence"/>
</dbReference>
<name>A0A8X6QR68_NEPPI</name>